<dbReference type="InterPro" id="IPR020617">
    <property type="entry name" value="Thiolase_C"/>
</dbReference>
<dbReference type="NCBIfam" id="TIGR01930">
    <property type="entry name" value="AcCoA-C-Actrans"/>
    <property type="match status" value="1"/>
</dbReference>
<dbReference type="InterPro" id="IPR020610">
    <property type="entry name" value="Thiolase_AS"/>
</dbReference>
<feature type="domain" description="Thiolase C-terminal" evidence="11">
    <location>
        <begin position="265"/>
        <end position="392"/>
    </location>
</feature>
<feature type="active site" description="Proton acceptor" evidence="8">
    <location>
        <position position="380"/>
    </location>
</feature>
<dbReference type="GO" id="GO:0006696">
    <property type="term" value="P:ergosterol biosynthetic process"/>
    <property type="evidence" value="ECO:0007669"/>
    <property type="project" value="TreeGrafter"/>
</dbReference>
<evidence type="ECO:0000313" key="13">
    <source>
        <dbReference type="Proteomes" id="UP000800036"/>
    </source>
</evidence>
<sequence length="394" mass="40556">MSVNPPVYIVASVRTGTGAFKGSLSPLSAVELGSHVIKSALTRVPRLKPEDVDEVFMGNVLSAGLGQNVARQCALGAGLPVTASCTTINKVCASSMKAITLAAQSIQLGYADVVVAGGTESMSNCPNYADGKHTINGLITDGLTDAYGKKEHMGLKGELCANTHNISRDDQDRYAIESYHKALEATKQGLFRAEIAPIKVTAPGKRPVLVRDDESLSKFDEEKLRSLPSIFATGGSVTAANASAVADGASAVVLVSEAKLHALGLKPLARVLGFADADTHPGSFTTAPALALPKALDRAKIRLDEIDAYEINEAFAVAALANVRILGIEASKVNVHGGAVALGHALGSSGSRILTTLLGVLEQKQKRKGGGRVVGAAAICAGGGSAVAVVVEML</sequence>
<feature type="active site" description="Acyl-thioester intermediate" evidence="8">
    <location>
        <position position="92"/>
    </location>
</feature>
<evidence type="ECO:0000256" key="9">
    <source>
        <dbReference type="RuleBase" id="RU003557"/>
    </source>
</evidence>
<dbReference type="Proteomes" id="UP000800036">
    <property type="component" value="Unassembled WGS sequence"/>
</dbReference>
<dbReference type="EMBL" id="ML976662">
    <property type="protein sequence ID" value="KAF1977722.1"/>
    <property type="molecule type" value="Genomic_DNA"/>
</dbReference>
<reference evidence="12" key="1">
    <citation type="journal article" date="2020" name="Stud. Mycol.">
        <title>101 Dothideomycetes genomes: a test case for predicting lifestyles and emergence of pathogens.</title>
        <authorList>
            <person name="Haridas S."/>
            <person name="Albert R."/>
            <person name="Binder M."/>
            <person name="Bloem J."/>
            <person name="Labutti K."/>
            <person name="Salamov A."/>
            <person name="Andreopoulos B."/>
            <person name="Baker S."/>
            <person name="Barry K."/>
            <person name="Bills G."/>
            <person name="Bluhm B."/>
            <person name="Cannon C."/>
            <person name="Castanera R."/>
            <person name="Culley D."/>
            <person name="Daum C."/>
            <person name="Ezra D."/>
            <person name="Gonzalez J."/>
            <person name="Henrissat B."/>
            <person name="Kuo A."/>
            <person name="Liang C."/>
            <person name="Lipzen A."/>
            <person name="Lutzoni F."/>
            <person name="Magnuson J."/>
            <person name="Mondo S."/>
            <person name="Nolan M."/>
            <person name="Ohm R."/>
            <person name="Pangilinan J."/>
            <person name="Park H.-J."/>
            <person name="Ramirez L."/>
            <person name="Alfaro M."/>
            <person name="Sun H."/>
            <person name="Tritt A."/>
            <person name="Yoshinaga Y."/>
            <person name="Zwiers L.-H."/>
            <person name="Turgeon B."/>
            <person name="Goodwin S."/>
            <person name="Spatafora J."/>
            <person name="Crous P."/>
            <person name="Grigoriev I."/>
        </authorList>
    </citation>
    <scope>NUCLEOTIDE SEQUENCE</scope>
    <source>
        <strain evidence="12">CBS 107.79</strain>
    </source>
</reference>
<dbReference type="PANTHER" id="PTHR18919:SF165">
    <property type="entry name" value="ACETYL-COA ACETYLTRANSFERASE"/>
    <property type="match status" value="1"/>
</dbReference>
<keyword evidence="13" id="KW-1185">Reference proteome</keyword>
<comment type="cofactor">
    <cofactor evidence="1">
        <name>K(+)</name>
        <dbReference type="ChEBI" id="CHEBI:29103"/>
    </cofactor>
</comment>
<dbReference type="InterPro" id="IPR016039">
    <property type="entry name" value="Thiolase-like"/>
</dbReference>
<gene>
    <name evidence="12" type="ORF">BU23DRAFT_587265</name>
</gene>
<keyword evidence="4 9" id="KW-0808">Transferase</keyword>
<dbReference type="Pfam" id="PF00108">
    <property type="entry name" value="Thiolase_N"/>
    <property type="match status" value="1"/>
</dbReference>
<name>A0A6A5VPU2_9PLEO</name>
<dbReference type="SUPFAM" id="SSF53901">
    <property type="entry name" value="Thiolase-like"/>
    <property type="match status" value="2"/>
</dbReference>
<accession>A0A6A5VPU2</accession>
<keyword evidence="6 9" id="KW-0012">Acyltransferase</keyword>
<evidence type="ECO:0000259" key="11">
    <source>
        <dbReference type="Pfam" id="PF02803"/>
    </source>
</evidence>
<comment type="similarity">
    <text evidence="2 9">Belongs to the thiolase-like superfamily. Thiolase family.</text>
</comment>
<dbReference type="PROSITE" id="PS00098">
    <property type="entry name" value="THIOLASE_1"/>
    <property type="match status" value="1"/>
</dbReference>
<dbReference type="InterPro" id="IPR002155">
    <property type="entry name" value="Thiolase"/>
</dbReference>
<evidence type="ECO:0000256" key="5">
    <source>
        <dbReference type="ARBA" id="ARBA00022958"/>
    </source>
</evidence>
<dbReference type="GO" id="GO:0003985">
    <property type="term" value="F:acetyl-CoA C-acetyltransferase activity"/>
    <property type="evidence" value="ECO:0007669"/>
    <property type="project" value="UniProtKB-EC"/>
</dbReference>
<comment type="pathway">
    <text evidence="7">Metabolic intermediate biosynthesis; (R)-mevalonate biosynthesis; (R)-mevalonate from acetyl-CoA: step 1/3.</text>
</comment>
<dbReference type="AlphaFoldDB" id="A0A6A5VPU2"/>
<dbReference type="PANTHER" id="PTHR18919">
    <property type="entry name" value="ACETYL-COA C-ACYLTRANSFERASE"/>
    <property type="match status" value="1"/>
</dbReference>
<evidence type="ECO:0000256" key="6">
    <source>
        <dbReference type="ARBA" id="ARBA00023315"/>
    </source>
</evidence>
<dbReference type="InterPro" id="IPR020616">
    <property type="entry name" value="Thiolase_N"/>
</dbReference>
<dbReference type="Gene3D" id="3.40.47.10">
    <property type="match status" value="1"/>
</dbReference>
<evidence type="ECO:0000256" key="4">
    <source>
        <dbReference type="ARBA" id="ARBA00022679"/>
    </source>
</evidence>
<dbReference type="GO" id="GO:0005739">
    <property type="term" value="C:mitochondrion"/>
    <property type="evidence" value="ECO:0007669"/>
    <property type="project" value="TreeGrafter"/>
</dbReference>
<dbReference type="PIRSF" id="PIRSF000429">
    <property type="entry name" value="Ac-CoA_Ac_transf"/>
    <property type="match status" value="1"/>
</dbReference>
<dbReference type="GO" id="GO:0006635">
    <property type="term" value="P:fatty acid beta-oxidation"/>
    <property type="evidence" value="ECO:0007669"/>
    <property type="project" value="TreeGrafter"/>
</dbReference>
<evidence type="ECO:0000313" key="12">
    <source>
        <dbReference type="EMBL" id="KAF1977722.1"/>
    </source>
</evidence>
<evidence type="ECO:0000259" key="10">
    <source>
        <dbReference type="Pfam" id="PF00108"/>
    </source>
</evidence>
<dbReference type="OrthoDB" id="5404651at2759"/>
<keyword evidence="5" id="KW-0630">Potassium</keyword>
<feature type="active site" description="Proton acceptor" evidence="8">
    <location>
        <position position="344"/>
    </location>
</feature>
<evidence type="ECO:0000256" key="1">
    <source>
        <dbReference type="ARBA" id="ARBA00001958"/>
    </source>
</evidence>
<evidence type="ECO:0000256" key="7">
    <source>
        <dbReference type="ARBA" id="ARBA00037924"/>
    </source>
</evidence>
<organism evidence="12 13">
    <name type="scientific">Bimuria novae-zelandiae CBS 107.79</name>
    <dbReference type="NCBI Taxonomy" id="1447943"/>
    <lineage>
        <taxon>Eukaryota</taxon>
        <taxon>Fungi</taxon>
        <taxon>Dikarya</taxon>
        <taxon>Ascomycota</taxon>
        <taxon>Pezizomycotina</taxon>
        <taxon>Dothideomycetes</taxon>
        <taxon>Pleosporomycetidae</taxon>
        <taxon>Pleosporales</taxon>
        <taxon>Massarineae</taxon>
        <taxon>Didymosphaeriaceae</taxon>
        <taxon>Bimuria</taxon>
    </lineage>
</organism>
<dbReference type="CDD" id="cd00751">
    <property type="entry name" value="thiolase"/>
    <property type="match status" value="1"/>
</dbReference>
<protein>
    <recommendedName>
        <fullName evidence="3">acetyl-CoA C-acetyltransferase</fullName>
        <ecNumber evidence="3">2.3.1.9</ecNumber>
    </recommendedName>
</protein>
<dbReference type="InterPro" id="IPR020615">
    <property type="entry name" value="Thiolase_acyl_enz_int_AS"/>
</dbReference>
<dbReference type="Pfam" id="PF02803">
    <property type="entry name" value="Thiolase_C"/>
    <property type="match status" value="1"/>
</dbReference>
<proteinExistence type="inferred from homology"/>
<evidence type="ECO:0000256" key="3">
    <source>
        <dbReference type="ARBA" id="ARBA00012705"/>
    </source>
</evidence>
<evidence type="ECO:0000256" key="2">
    <source>
        <dbReference type="ARBA" id="ARBA00010982"/>
    </source>
</evidence>
<evidence type="ECO:0000256" key="8">
    <source>
        <dbReference type="PIRSR" id="PIRSR000429-1"/>
    </source>
</evidence>
<dbReference type="PROSITE" id="PS00099">
    <property type="entry name" value="THIOLASE_3"/>
    <property type="match status" value="1"/>
</dbReference>
<feature type="domain" description="Thiolase N-terminal" evidence="10">
    <location>
        <begin position="7"/>
        <end position="257"/>
    </location>
</feature>
<dbReference type="EC" id="2.3.1.9" evidence="3"/>